<dbReference type="EMBL" id="OX597832">
    <property type="protein sequence ID" value="CAI9736480.1"/>
    <property type="molecule type" value="Genomic_DNA"/>
</dbReference>
<dbReference type="Pfam" id="PF00378">
    <property type="entry name" value="ECH_1"/>
    <property type="match status" value="1"/>
</dbReference>
<dbReference type="GO" id="GO:0004300">
    <property type="term" value="F:enoyl-CoA hydratase activity"/>
    <property type="evidence" value="ECO:0007669"/>
    <property type="project" value="TreeGrafter"/>
</dbReference>
<dbReference type="InterPro" id="IPR001753">
    <property type="entry name" value="Enoyl-CoA_hydra/iso"/>
</dbReference>
<evidence type="ECO:0000313" key="1">
    <source>
        <dbReference type="EMBL" id="CAI9736480.1"/>
    </source>
</evidence>
<organism evidence="1 2">
    <name type="scientific">Octopus vulgaris</name>
    <name type="common">Common octopus</name>
    <dbReference type="NCBI Taxonomy" id="6645"/>
    <lineage>
        <taxon>Eukaryota</taxon>
        <taxon>Metazoa</taxon>
        <taxon>Spiralia</taxon>
        <taxon>Lophotrochozoa</taxon>
        <taxon>Mollusca</taxon>
        <taxon>Cephalopoda</taxon>
        <taxon>Coleoidea</taxon>
        <taxon>Octopodiformes</taxon>
        <taxon>Octopoda</taxon>
        <taxon>Incirrata</taxon>
        <taxon>Octopodidae</taxon>
        <taxon>Octopus</taxon>
    </lineage>
</organism>
<dbReference type="SUPFAM" id="SSF52096">
    <property type="entry name" value="ClpP/crotonase"/>
    <property type="match status" value="1"/>
</dbReference>
<dbReference type="AlphaFoldDB" id="A0AA36BL86"/>
<dbReference type="InterPro" id="IPR029045">
    <property type="entry name" value="ClpP/crotonase-like_dom_sf"/>
</dbReference>
<evidence type="ECO:0000313" key="2">
    <source>
        <dbReference type="Proteomes" id="UP001162480"/>
    </source>
</evidence>
<dbReference type="PANTHER" id="PTHR43612:SF3">
    <property type="entry name" value="TRIFUNCTIONAL ENZYME SUBUNIT ALPHA, MITOCHONDRIAL"/>
    <property type="match status" value="1"/>
</dbReference>
<dbReference type="PANTHER" id="PTHR43612">
    <property type="entry name" value="TRIFUNCTIONAL ENZYME SUBUNIT ALPHA"/>
    <property type="match status" value="1"/>
</dbReference>
<dbReference type="Proteomes" id="UP001162480">
    <property type="component" value="Chromosome 19"/>
</dbReference>
<keyword evidence="2" id="KW-1185">Reference proteome</keyword>
<reference evidence="1" key="1">
    <citation type="submission" date="2023-08" db="EMBL/GenBank/DDBJ databases">
        <authorList>
            <person name="Alioto T."/>
            <person name="Alioto T."/>
            <person name="Gomez Garrido J."/>
        </authorList>
    </citation>
    <scope>NUCLEOTIDE SEQUENCE</scope>
</reference>
<dbReference type="InterPro" id="IPR050136">
    <property type="entry name" value="FA_oxidation_alpha_subunit"/>
</dbReference>
<dbReference type="GO" id="GO:0016507">
    <property type="term" value="C:mitochondrial fatty acid beta-oxidation multienzyme complex"/>
    <property type="evidence" value="ECO:0007669"/>
    <property type="project" value="TreeGrafter"/>
</dbReference>
<accession>A0AA36BL86</accession>
<sequence length="189" mass="21535">MFNVTGTMRCMGIRLNSFCRQGMHSWRHFSLSSAQAARVHVNYEVKNDVAVVKMNSPDSKVNTLSKPLQREIVGIMEEIWSNDQIKSVVLMSGKPGCFLAGADIGKLKRKVQTSLRKIKQEWWNDRTKEAQEADDRNDAKGLYSYVKEVYGPKSSSIAPVRTANGRLLLTDIMLGRTFFCTFEFQFQML</sequence>
<dbReference type="GO" id="GO:0006635">
    <property type="term" value="P:fatty acid beta-oxidation"/>
    <property type="evidence" value="ECO:0007669"/>
    <property type="project" value="TreeGrafter"/>
</dbReference>
<gene>
    <name evidence="1" type="ORF">OCTVUL_1B013333</name>
</gene>
<proteinExistence type="predicted"/>
<protein>
    <submittedName>
        <fullName evidence="1">Trifunctional enzyme subunit alpha, mitochondrial</fullName>
    </submittedName>
</protein>
<name>A0AA36BL86_OCTVU</name>
<dbReference type="Gene3D" id="3.90.226.10">
    <property type="entry name" value="2-enoyl-CoA Hydratase, Chain A, domain 1"/>
    <property type="match status" value="1"/>
</dbReference>
<dbReference type="GO" id="GO:0016509">
    <property type="term" value="F:long-chain (3S)-3-hydroxyacyl-CoA dehydrogenase (NAD+) activity"/>
    <property type="evidence" value="ECO:0007669"/>
    <property type="project" value="TreeGrafter"/>
</dbReference>